<keyword evidence="3" id="KW-1185">Reference proteome</keyword>
<organism evidence="2 3">
    <name type="scientific">Runella rosea</name>
    <dbReference type="NCBI Taxonomy" id="2259595"/>
    <lineage>
        <taxon>Bacteria</taxon>
        <taxon>Pseudomonadati</taxon>
        <taxon>Bacteroidota</taxon>
        <taxon>Cytophagia</taxon>
        <taxon>Cytophagales</taxon>
        <taxon>Spirosomataceae</taxon>
        <taxon>Runella</taxon>
    </lineage>
</organism>
<sequence length="285" mass="33153">MVIKVREFVLYTLLPMRCFFVFILLAATACTAWAQTAVKRIKTPESTVQEVKQLDDFFDRFNAARLPNGQKAPDSLKTARIRLAYLEQLVNSEDTKWQKGPEREKLIRFLQLVCDERNSLFLNKFDEQIFCITSCNVDYFGTQSLADLLFRRKVSNDRHQWVLQGASDPFMEQLEQKIEARGIIPNAHETNFLSLSNDLHAGIPLRSYTDSTFRFDALSAFIFAVDSRLIKFNECERVTVFLTGIKGWVMKLEDFTREKGNTGWLISDLMEVKEEPLSQWLFQHR</sequence>
<dbReference type="PROSITE" id="PS51257">
    <property type="entry name" value="PROKAR_LIPOPROTEIN"/>
    <property type="match status" value="1"/>
</dbReference>
<keyword evidence="1" id="KW-0732">Signal</keyword>
<dbReference type="EMBL" id="CP030850">
    <property type="protein sequence ID" value="AXE16387.1"/>
    <property type="molecule type" value="Genomic_DNA"/>
</dbReference>
<accession>A0A344TCL6</accession>
<gene>
    <name evidence="2" type="ORF">DR864_00920</name>
</gene>
<feature type="signal peptide" evidence="1">
    <location>
        <begin position="1"/>
        <end position="34"/>
    </location>
</feature>
<dbReference type="OrthoDB" id="976741at2"/>
<evidence type="ECO:0000313" key="3">
    <source>
        <dbReference type="Proteomes" id="UP000251993"/>
    </source>
</evidence>
<proteinExistence type="predicted"/>
<reference evidence="2 3" key="1">
    <citation type="submission" date="2018-07" db="EMBL/GenBank/DDBJ databases">
        <title>Genome sequencing of Runella.</title>
        <authorList>
            <person name="Baek M.-G."/>
            <person name="Yi H."/>
        </authorList>
    </citation>
    <scope>NUCLEOTIDE SEQUENCE [LARGE SCALE GENOMIC DNA]</scope>
    <source>
        <strain evidence="2 3">HYN0085</strain>
    </source>
</reference>
<name>A0A344TCL6_9BACT</name>
<dbReference type="Proteomes" id="UP000251993">
    <property type="component" value="Chromosome"/>
</dbReference>
<evidence type="ECO:0000256" key="1">
    <source>
        <dbReference type="SAM" id="SignalP"/>
    </source>
</evidence>
<feature type="chain" id="PRO_5016574603" evidence="1">
    <location>
        <begin position="35"/>
        <end position="285"/>
    </location>
</feature>
<dbReference type="AlphaFoldDB" id="A0A344TCL6"/>
<evidence type="ECO:0000313" key="2">
    <source>
        <dbReference type="EMBL" id="AXE16387.1"/>
    </source>
</evidence>
<protein>
    <submittedName>
        <fullName evidence="2">Uncharacterized protein</fullName>
    </submittedName>
</protein>
<dbReference type="KEGG" id="run:DR864_00920"/>